<keyword evidence="2 4" id="KW-0807">Transducer</keyword>
<gene>
    <name evidence="6" type="ORF">DEU29_10695</name>
</gene>
<dbReference type="AlphaFoldDB" id="A0A4V3CPE6"/>
<feature type="domain" description="Methyl-accepting transducer" evidence="5">
    <location>
        <begin position="75"/>
        <end position="284"/>
    </location>
</feature>
<dbReference type="GO" id="GO:0007165">
    <property type="term" value="P:signal transduction"/>
    <property type="evidence" value="ECO:0007669"/>
    <property type="project" value="UniProtKB-KW"/>
</dbReference>
<dbReference type="InterPro" id="IPR025991">
    <property type="entry name" value="Chemoreceptor_zinc-bind_dom"/>
</dbReference>
<evidence type="ECO:0000313" key="7">
    <source>
        <dbReference type="Proteomes" id="UP000295531"/>
    </source>
</evidence>
<dbReference type="Gene3D" id="1.10.287.950">
    <property type="entry name" value="Methyl-accepting chemotaxis protein"/>
    <property type="match status" value="1"/>
</dbReference>
<dbReference type="RefSeq" id="WP_133539482.1">
    <property type="nucleotide sequence ID" value="NZ_SNXI01000006.1"/>
</dbReference>
<proteinExistence type="inferred from homology"/>
<evidence type="ECO:0000259" key="5">
    <source>
        <dbReference type="PROSITE" id="PS50111"/>
    </source>
</evidence>
<dbReference type="SMART" id="SM00283">
    <property type="entry name" value="MA"/>
    <property type="match status" value="1"/>
</dbReference>
<reference evidence="6 7" key="1">
    <citation type="submission" date="2019-03" db="EMBL/GenBank/DDBJ databases">
        <title>Freshwater and sediment microbial communities from various areas in North America, analyzing microbe dynamics in response to fracking.</title>
        <authorList>
            <person name="Lamendella R."/>
        </authorList>
    </citation>
    <scope>NUCLEOTIDE SEQUENCE [LARGE SCALE GENOMIC DNA]</scope>
    <source>
        <strain evidence="6 7">18_TX</strain>
    </source>
</reference>
<evidence type="ECO:0000256" key="4">
    <source>
        <dbReference type="PROSITE-ProRule" id="PRU00284"/>
    </source>
</evidence>
<dbReference type="Gene3D" id="1.20.120.30">
    <property type="entry name" value="Aspartate receptor, ligand-binding domain"/>
    <property type="match status" value="1"/>
</dbReference>
<dbReference type="GO" id="GO:0016020">
    <property type="term" value="C:membrane"/>
    <property type="evidence" value="ECO:0007669"/>
    <property type="project" value="UniProtKB-SubCell"/>
</dbReference>
<dbReference type="InterPro" id="IPR004089">
    <property type="entry name" value="MCPsignal_dom"/>
</dbReference>
<dbReference type="GO" id="GO:0004888">
    <property type="term" value="F:transmembrane signaling receptor activity"/>
    <property type="evidence" value="ECO:0007669"/>
    <property type="project" value="InterPro"/>
</dbReference>
<dbReference type="Pfam" id="PF13682">
    <property type="entry name" value="CZB"/>
    <property type="match status" value="1"/>
</dbReference>
<protein>
    <submittedName>
        <fullName evidence="6">Methyl-accepting chemotaxis protein</fullName>
    </submittedName>
</protein>
<comment type="subcellular location">
    <subcellularLocation>
        <location evidence="1">Membrane</location>
    </subcellularLocation>
</comment>
<comment type="caution">
    <text evidence="6">The sequence shown here is derived from an EMBL/GenBank/DDBJ whole genome shotgun (WGS) entry which is preliminary data.</text>
</comment>
<dbReference type="PROSITE" id="PS50111">
    <property type="entry name" value="CHEMOTAXIS_TRANSDUC_2"/>
    <property type="match status" value="1"/>
</dbReference>
<dbReference type="PANTHER" id="PTHR32089">
    <property type="entry name" value="METHYL-ACCEPTING CHEMOTAXIS PROTEIN MCPB"/>
    <property type="match status" value="1"/>
</dbReference>
<dbReference type="PRINTS" id="PR00260">
    <property type="entry name" value="CHEMTRNSDUCR"/>
</dbReference>
<accession>A0A4V3CPE6</accession>
<sequence length="436" mass="47976">MLLTQRKAQAYLEAYSRGELAAHEAPDWMSPLFNLPKSSTDIYGIADSSIDSIRNIVRFGREGLTFQEQINGIEADAEQLATAVEEMSSSATQVAAYAEQVLTAAQQSASDADDGLQKLKTLVTHMSDVESSIAQVTEHTRAFVSQTERITHLTKTVNDIADQTNLLALNAAIEAARAGEAGRGFSVVADAVRELANRSSEAATEIDSIVNDVVKGARDIESVIETSNDALTESREDRLQVCDILERARDSAEQNLSATTEVSTATREQSNVAGDMAKRLQHVSDSVKTASLSFNDIAKVMRHLRENQLEELQYLPDDEPGMLLRLAKSDHIVWVDKVIRYALFGQTSLTESELKDHTQCRLGKFLDSERGQTLLANKANFSELYNDIHPKVHQLGRNIFAKAKQGASHDQLEPMVEELIATSDRVVGLLDEFISD</sequence>
<evidence type="ECO:0000256" key="3">
    <source>
        <dbReference type="ARBA" id="ARBA00029447"/>
    </source>
</evidence>
<comment type="similarity">
    <text evidence="3">Belongs to the methyl-accepting chemotaxis (MCP) protein family.</text>
</comment>
<dbReference type="EMBL" id="SNXI01000006">
    <property type="protein sequence ID" value="TDP37632.1"/>
    <property type="molecule type" value="Genomic_DNA"/>
</dbReference>
<evidence type="ECO:0000256" key="2">
    <source>
        <dbReference type="ARBA" id="ARBA00023224"/>
    </source>
</evidence>
<dbReference type="SUPFAM" id="SSF58104">
    <property type="entry name" value="Methyl-accepting chemotaxis protein (MCP) signaling domain"/>
    <property type="match status" value="1"/>
</dbReference>
<evidence type="ECO:0000313" key="6">
    <source>
        <dbReference type="EMBL" id="TDP37632.1"/>
    </source>
</evidence>
<dbReference type="OrthoDB" id="9808588at2"/>
<dbReference type="GO" id="GO:0006935">
    <property type="term" value="P:chemotaxis"/>
    <property type="evidence" value="ECO:0007669"/>
    <property type="project" value="InterPro"/>
</dbReference>
<dbReference type="Pfam" id="PF00015">
    <property type="entry name" value="MCPsignal"/>
    <property type="match status" value="1"/>
</dbReference>
<dbReference type="InterPro" id="IPR004090">
    <property type="entry name" value="Chemotax_Me-accpt_rcpt"/>
</dbReference>
<keyword evidence="7" id="KW-1185">Reference proteome</keyword>
<organism evidence="6 7">
    <name type="scientific">Idiomarina aquatica</name>
    <dbReference type="NCBI Taxonomy" id="1327752"/>
    <lineage>
        <taxon>Bacteria</taxon>
        <taxon>Pseudomonadati</taxon>
        <taxon>Pseudomonadota</taxon>
        <taxon>Gammaproteobacteria</taxon>
        <taxon>Alteromonadales</taxon>
        <taxon>Idiomarinaceae</taxon>
        <taxon>Idiomarina</taxon>
    </lineage>
</organism>
<evidence type="ECO:0000256" key="1">
    <source>
        <dbReference type="ARBA" id="ARBA00004370"/>
    </source>
</evidence>
<name>A0A4V3CPE6_9GAMM</name>
<dbReference type="PANTHER" id="PTHR32089:SF112">
    <property type="entry name" value="LYSOZYME-LIKE PROTEIN-RELATED"/>
    <property type="match status" value="1"/>
</dbReference>
<dbReference type="Proteomes" id="UP000295531">
    <property type="component" value="Unassembled WGS sequence"/>
</dbReference>